<feature type="binding site" evidence="8">
    <location>
        <position position="194"/>
    </location>
    <ligand>
        <name>Zn(2+)</name>
        <dbReference type="ChEBI" id="CHEBI:29105"/>
        <label>2</label>
    </ligand>
</feature>
<evidence type="ECO:0000256" key="4">
    <source>
        <dbReference type="ARBA" id="ARBA00022833"/>
    </source>
</evidence>
<dbReference type="SUPFAM" id="SSF46565">
    <property type="entry name" value="Chaperone J-domain"/>
    <property type="match status" value="1"/>
</dbReference>
<feature type="domain" description="CR-type" evidence="11">
    <location>
        <begin position="138"/>
        <end position="220"/>
    </location>
</feature>
<keyword evidence="8" id="KW-0963">Cytoplasm</keyword>
<keyword evidence="2 8" id="KW-0677">Repeat</keyword>
<evidence type="ECO:0000256" key="3">
    <source>
        <dbReference type="ARBA" id="ARBA00022771"/>
    </source>
</evidence>
<dbReference type="CDD" id="cd10719">
    <property type="entry name" value="DnaJ_zf"/>
    <property type="match status" value="1"/>
</dbReference>
<keyword evidence="8" id="KW-0346">Stress response</keyword>
<dbReference type="CDD" id="cd06257">
    <property type="entry name" value="DnaJ"/>
    <property type="match status" value="1"/>
</dbReference>
<evidence type="ECO:0000313" key="12">
    <source>
        <dbReference type="EMBL" id="RHD57443.1"/>
    </source>
</evidence>
<dbReference type="Pfam" id="PF01556">
    <property type="entry name" value="DnaJ_C"/>
    <property type="match status" value="1"/>
</dbReference>
<comment type="caution">
    <text evidence="12">The sequence shown here is derived from an EMBL/GenBank/DDBJ whole genome shotgun (WGS) entry which is preliminary data.</text>
</comment>
<feature type="repeat" description="CXXCXGXG motif" evidence="8">
    <location>
        <begin position="151"/>
        <end position="158"/>
    </location>
</feature>
<dbReference type="GO" id="GO:0005524">
    <property type="term" value="F:ATP binding"/>
    <property type="evidence" value="ECO:0007669"/>
    <property type="project" value="InterPro"/>
</dbReference>
<evidence type="ECO:0000256" key="6">
    <source>
        <dbReference type="ARBA" id="ARBA00061004"/>
    </source>
</evidence>
<feature type="repeat" description="CXXCXGXG motif" evidence="8">
    <location>
        <begin position="208"/>
        <end position="215"/>
    </location>
</feature>
<evidence type="ECO:0000259" key="11">
    <source>
        <dbReference type="PROSITE" id="PS51188"/>
    </source>
</evidence>
<keyword evidence="8" id="KW-0235">DNA replication</keyword>
<sequence length="387" mass="41635">MADKRDYYEVLGIDRDATPDQIKRAFRKKAVKLHPDHNDAPDANEQFAELNEAYSVLSDEQKRSMYDRYGTVDGMPGGSGFVDFSDIFGGMGVDDIFSSIFGGSGGGARDRARDRARRRAGRDMAISLSITLEEAAQGCKKTITFDRLGPCEDCDGSGSEASGQEQPCPNCNGTGYVTTVQQSIFGAMQSSSPCPDCKGEGTVIDKPCSHCHGDGRVRTHERLDVEVPAGVGTGRQLRLRGYGEAGFRGAGAGDLIVTIQVEADERFERHGDDLLSEVHIGIAEAALGCTVDVEGILPDEHFELEVPAGTQYGEALVVDGHGMPRLGTSGRGRFVARIVVDVPTKLSDDAREALERFAEAAGENSAGSKKHRTMGDRIRDAIDEILD</sequence>
<feature type="zinc finger region" description="CR-type" evidence="9">
    <location>
        <begin position="138"/>
        <end position="220"/>
    </location>
</feature>
<feature type="binding site" evidence="8">
    <location>
        <position position="171"/>
    </location>
    <ligand>
        <name>Zn(2+)</name>
        <dbReference type="ChEBI" id="CHEBI:29105"/>
        <label>2</label>
    </ligand>
</feature>
<proteinExistence type="inferred from homology"/>
<dbReference type="SUPFAM" id="SSF49493">
    <property type="entry name" value="HSP40/DnaJ peptide-binding domain"/>
    <property type="match status" value="2"/>
</dbReference>
<evidence type="ECO:0000256" key="7">
    <source>
        <dbReference type="ARBA" id="ARBA00067609"/>
    </source>
</evidence>
<dbReference type="GO" id="GO:0031072">
    <property type="term" value="F:heat shock protein binding"/>
    <property type="evidence" value="ECO:0007669"/>
    <property type="project" value="InterPro"/>
</dbReference>
<dbReference type="GO" id="GO:0051082">
    <property type="term" value="F:unfolded protein binding"/>
    <property type="evidence" value="ECO:0007669"/>
    <property type="project" value="UniProtKB-UniRule"/>
</dbReference>
<dbReference type="NCBIfam" id="NF008035">
    <property type="entry name" value="PRK10767.1"/>
    <property type="match status" value="1"/>
</dbReference>
<comment type="cofactor">
    <cofactor evidence="8">
        <name>Zn(2+)</name>
        <dbReference type="ChEBI" id="CHEBI:29105"/>
    </cofactor>
    <text evidence="8">Binds 2 Zn(2+) ions per monomer.</text>
</comment>
<evidence type="ECO:0000256" key="8">
    <source>
        <dbReference type="HAMAP-Rule" id="MF_01152"/>
    </source>
</evidence>
<comment type="domain">
    <text evidence="8">The J domain is necessary and sufficient to stimulate DnaK ATPase activity. Zinc center 1 plays an important role in the autonomous, DnaK-independent chaperone activity of DnaJ. Zinc center 2 is essential for interaction with DnaK and for DnaJ activity.</text>
</comment>
<dbReference type="GO" id="GO:0006260">
    <property type="term" value="P:DNA replication"/>
    <property type="evidence" value="ECO:0007669"/>
    <property type="project" value="UniProtKB-KW"/>
</dbReference>
<reference evidence="12 13" key="1">
    <citation type="submission" date="2018-08" db="EMBL/GenBank/DDBJ databases">
        <title>A genome reference for cultivated species of the human gut microbiota.</title>
        <authorList>
            <person name="Zou Y."/>
            <person name="Xue W."/>
            <person name="Luo G."/>
        </authorList>
    </citation>
    <scope>NUCLEOTIDE SEQUENCE [LARGE SCALE GENOMIC DNA]</scope>
    <source>
        <strain evidence="12 13">AM30-5LB</strain>
    </source>
</reference>
<comment type="similarity">
    <text evidence="6 8">Belongs to the DnaJ family.</text>
</comment>
<dbReference type="GO" id="GO:0009408">
    <property type="term" value="P:response to heat"/>
    <property type="evidence" value="ECO:0007669"/>
    <property type="project" value="InterPro"/>
</dbReference>
<feature type="binding site" evidence="8">
    <location>
        <position position="154"/>
    </location>
    <ligand>
        <name>Zn(2+)</name>
        <dbReference type="ChEBI" id="CHEBI:29105"/>
        <label>1</label>
    </ligand>
</feature>
<dbReference type="AlphaFoldDB" id="A0A414FZY7"/>
<comment type="subcellular location">
    <subcellularLocation>
        <location evidence="8">Cytoplasm</location>
    </subcellularLocation>
</comment>
<dbReference type="InterPro" id="IPR001305">
    <property type="entry name" value="HSP_DnaJ_Cys-rich_dom"/>
</dbReference>
<evidence type="ECO:0000256" key="5">
    <source>
        <dbReference type="ARBA" id="ARBA00023186"/>
    </source>
</evidence>
<comment type="function">
    <text evidence="8">Participates actively in the response to hyperosmotic and heat shock by preventing the aggregation of stress-denatured proteins and by disaggregating proteins, also in an autonomous, DnaK-independent fashion. Unfolded proteins bind initially to DnaJ; upon interaction with the DnaJ-bound protein, DnaK hydrolyzes its bound ATP, resulting in the formation of a stable complex. GrpE releases ADP from DnaK; ATP binding to DnaK triggers the release of the substrate protein, thus completing the reaction cycle. Several rounds of ATP-dependent interactions between DnaJ, DnaK and GrpE are required for fully efficient folding. Also involved, together with DnaK and GrpE, in the DNA replication of plasmids through activation of initiation proteins.</text>
</comment>
<dbReference type="PANTHER" id="PTHR43096:SF52">
    <property type="entry name" value="DNAJ HOMOLOG 1, MITOCHONDRIAL-RELATED"/>
    <property type="match status" value="1"/>
</dbReference>
<dbReference type="Pfam" id="PF00684">
    <property type="entry name" value="DnaJ_CXXCXGXG"/>
    <property type="match status" value="1"/>
</dbReference>
<dbReference type="SMART" id="SM00271">
    <property type="entry name" value="DnaJ"/>
    <property type="match status" value="1"/>
</dbReference>
<dbReference type="CDD" id="cd10747">
    <property type="entry name" value="DnaJ_C"/>
    <property type="match status" value="1"/>
</dbReference>
<dbReference type="InterPro" id="IPR036410">
    <property type="entry name" value="HSP_DnaJ_Cys-rich_dom_sf"/>
</dbReference>
<evidence type="ECO:0000256" key="2">
    <source>
        <dbReference type="ARBA" id="ARBA00022737"/>
    </source>
</evidence>
<feature type="binding site" evidence="8">
    <location>
        <position position="197"/>
    </location>
    <ligand>
        <name>Zn(2+)</name>
        <dbReference type="ChEBI" id="CHEBI:29105"/>
        <label>2</label>
    </ligand>
</feature>
<dbReference type="PRINTS" id="PR00625">
    <property type="entry name" value="JDOMAIN"/>
</dbReference>
<feature type="binding site" evidence="8">
    <location>
        <position position="211"/>
    </location>
    <ligand>
        <name>Zn(2+)</name>
        <dbReference type="ChEBI" id="CHEBI:29105"/>
        <label>1</label>
    </ligand>
</feature>
<dbReference type="GO" id="GO:0005737">
    <property type="term" value="C:cytoplasm"/>
    <property type="evidence" value="ECO:0007669"/>
    <property type="project" value="UniProtKB-SubCell"/>
</dbReference>
<dbReference type="HAMAP" id="MF_01152">
    <property type="entry name" value="DnaJ"/>
    <property type="match status" value="1"/>
</dbReference>
<dbReference type="GO" id="GO:0042026">
    <property type="term" value="P:protein refolding"/>
    <property type="evidence" value="ECO:0007669"/>
    <property type="project" value="TreeGrafter"/>
</dbReference>
<dbReference type="GO" id="GO:0008270">
    <property type="term" value="F:zinc ion binding"/>
    <property type="evidence" value="ECO:0007669"/>
    <property type="project" value="UniProtKB-UniRule"/>
</dbReference>
<dbReference type="InterPro" id="IPR008971">
    <property type="entry name" value="HSP40/DnaJ_pept-bd"/>
</dbReference>
<accession>A0A414FZY7</accession>
<comment type="subunit">
    <text evidence="8">Homodimer.</text>
</comment>
<dbReference type="RefSeq" id="WP_118271246.1">
    <property type="nucleotide sequence ID" value="NZ_QSJI01000001.1"/>
</dbReference>
<feature type="binding site" evidence="8">
    <location>
        <position position="151"/>
    </location>
    <ligand>
        <name>Zn(2+)</name>
        <dbReference type="ChEBI" id="CHEBI:29105"/>
        <label>1</label>
    </ligand>
</feature>
<dbReference type="InterPro" id="IPR012724">
    <property type="entry name" value="DnaJ"/>
</dbReference>
<dbReference type="InterPro" id="IPR036869">
    <property type="entry name" value="J_dom_sf"/>
</dbReference>
<dbReference type="InterPro" id="IPR002939">
    <property type="entry name" value="DnaJ_C"/>
</dbReference>
<organism evidence="12 13">
    <name type="scientific">Collinsella intestinalis</name>
    <dbReference type="NCBI Taxonomy" id="147207"/>
    <lineage>
        <taxon>Bacteria</taxon>
        <taxon>Bacillati</taxon>
        <taxon>Actinomycetota</taxon>
        <taxon>Coriobacteriia</taxon>
        <taxon>Coriobacteriales</taxon>
        <taxon>Coriobacteriaceae</taxon>
        <taxon>Collinsella</taxon>
    </lineage>
</organism>
<dbReference type="FunFam" id="2.10.230.10:FF:000002">
    <property type="entry name" value="Molecular chaperone DnaJ"/>
    <property type="match status" value="1"/>
</dbReference>
<keyword evidence="5 8" id="KW-0143">Chaperone</keyword>
<dbReference type="InterPro" id="IPR001623">
    <property type="entry name" value="DnaJ_domain"/>
</dbReference>
<dbReference type="PROSITE" id="PS51188">
    <property type="entry name" value="ZF_CR"/>
    <property type="match status" value="1"/>
</dbReference>
<evidence type="ECO:0000256" key="9">
    <source>
        <dbReference type="PROSITE-ProRule" id="PRU00546"/>
    </source>
</evidence>
<dbReference type="Gene3D" id="2.60.260.20">
    <property type="entry name" value="Urease metallochaperone UreE, N-terminal domain"/>
    <property type="match status" value="2"/>
</dbReference>
<feature type="domain" description="J" evidence="10">
    <location>
        <begin position="6"/>
        <end position="70"/>
    </location>
</feature>
<name>A0A414FZY7_9ACTN</name>
<dbReference type="Proteomes" id="UP000286050">
    <property type="component" value="Unassembled WGS sequence"/>
</dbReference>
<evidence type="ECO:0000256" key="1">
    <source>
        <dbReference type="ARBA" id="ARBA00022723"/>
    </source>
</evidence>
<feature type="repeat" description="CXXCXGXG motif" evidence="8">
    <location>
        <begin position="194"/>
        <end position="201"/>
    </location>
</feature>
<dbReference type="NCBIfam" id="TIGR02349">
    <property type="entry name" value="DnaJ_bact"/>
    <property type="match status" value="1"/>
</dbReference>
<keyword evidence="1 8" id="KW-0479">Metal-binding</keyword>
<dbReference type="Pfam" id="PF00226">
    <property type="entry name" value="DnaJ"/>
    <property type="match status" value="1"/>
</dbReference>
<dbReference type="SUPFAM" id="SSF57938">
    <property type="entry name" value="DnaJ/Hsp40 cysteine-rich domain"/>
    <property type="match status" value="1"/>
</dbReference>
<gene>
    <name evidence="8 12" type="primary">dnaJ</name>
    <name evidence="12" type="ORF">DW787_00950</name>
</gene>
<dbReference type="PROSITE" id="PS50076">
    <property type="entry name" value="DNAJ_2"/>
    <property type="match status" value="1"/>
</dbReference>
<protein>
    <recommendedName>
        <fullName evidence="7 8">Chaperone protein DnaJ</fullName>
    </recommendedName>
</protein>
<dbReference type="InterPro" id="IPR018253">
    <property type="entry name" value="DnaJ_domain_CS"/>
</dbReference>
<keyword evidence="3 8" id="KW-0863">Zinc-finger</keyword>
<dbReference type="Gene3D" id="1.10.287.110">
    <property type="entry name" value="DnaJ domain"/>
    <property type="match status" value="1"/>
</dbReference>
<evidence type="ECO:0000259" key="10">
    <source>
        <dbReference type="PROSITE" id="PS50076"/>
    </source>
</evidence>
<dbReference type="Gene3D" id="6.20.20.10">
    <property type="match status" value="2"/>
</dbReference>
<dbReference type="EMBL" id="QSJI01000001">
    <property type="protein sequence ID" value="RHD57443.1"/>
    <property type="molecule type" value="Genomic_DNA"/>
</dbReference>
<feature type="repeat" description="CXXCXGXG motif" evidence="8">
    <location>
        <begin position="168"/>
        <end position="175"/>
    </location>
</feature>
<dbReference type="PROSITE" id="PS00636">
    <property type="entry name" value="DNAJ_1"/>
    <property type="match status" value="1"/>
</dbReference>
<feature type="binding site" evidence="8">
    <location>
        <position position="208"/>
    </location>
    <ligand>
        <name>Zn(2+)</name>
        <dbReference type="ChEBI" id="CHEBI:29105"/>
        <label>1</label>
    </ligand>
</feature>
<dbReference type="PANTHER" id="PTHR43096">
    <property type="entry name" value="DNAJ HOMOLOG 1, MITOCHONDRIAL-RELATED"/>
    <property type="match status" value="1"/>
</dbReference>
<keyword evidence="4 8" id="KW-0862">Zinc</keyword>
<feature type="binding site" evidence="8">
    <location>
        <position position="168"/>
    </location>
    <ligand>
        <name>Zn(2+)</name>
        <dbReference type="ChEBI" id="CHEBI:29105"/>
        <label>2</label>
    </ligand>
</feature>
<evidence type="ECO:0000313" key="13">
    <source>
        <dbReference type="Proteomes" id="UP000286050"/>
    </source>
</evidence>